<evidence type="ECO:0000313" key="1">
    <source>
        <dbReference type="EMBL" id="QBB28661.1"/>
    </source>
</evidence>
<sequence>MNYNISQIVDVAYNIFSTVNDTIQAIDVATNHRSTVYIVGNKSGISPSDCANTNVSLINGELFSIRMLNKTAKRMIASIAVTININL</sequence>
<reference evidence="1" key="1">
    <citation type="journal article" date="2019" name="Sci. Rep.">
        <title>The first clawed lobster virus Homarus gammarus nudivirus (HgNV n. sp.) expands the diversity of the Nudiviridae.</title>
        <authorList>
            <person name="Holt C.C."/>
            <person name="Stone M."/>
            <person name="Bass D."/>
            <person name="Bateman K.S."/>
            <person name="van Aerle R."/>
            <person name="Daniels C.L."/>
            <person name="van der Giezen M."/>
            <person name="Ross S.H."/>
            <person name="Hooper C."/>
            <person name="Stentiford G.D."/>
        </authorList>
    </citation>
    <scope>NUCLEOTIDE SEQUENCE</scope>
    <source>
        <strain evidence="1">52S104HLG2</strain>
    </source>
</reference>
<gene>
    <name evidence="1" type="ORF">HgNV_056</name>
</gene>
<protein>
    <submittedName>
        <fullName evidence="1">Uncharacterized protein</fullName>
    </submittedName>
</protein>
<name>A0A411HB70_9VIRU</name>
<proteinExistence type="predicted"/>
<organism evidence="1 2">
    <name type="scientific">Homarus gammarus nudivirus</name>
    <dbReference type="NCBI Taxonomy" id="2509616"/>
    <lineage>
        <taxon>Viruses</taxon>
        <taxon>Viruses incertae sedis</taxon>
        <taxon>Naldaviricetes</taxon>
        <taxon>Lefavirales</taxon>
        <taxon>Nudiviridae</taxon>
        <taxon>Gammanudivirus</taxon>
        <taxon>Gammanudivirus hogammari</taxon>
    </lineage>
</organism>
<keyword evidence="2" id="KW-1185">Reference proteome</keyword>
<dbReference type="EMBL" id="MK439999">
    <property type="protein sequence ID" value="QBB28661.1"/>
    <property type="molecule type" value="Genomic_DNA"/>
</dbReference>
<accession>A0A411HB70</accession>
<dbReference type="Proteomes" id="UP000682645">
    <property type="component" value="Segment"/>
</dbReference>
<evidence type="ECO:0000313" key="2">
    <source>
        <dbReference type="Proteomes" id="UP000682645"/>
    </source>
</evidence>